<dbReference type="RefSeq" id="WP_281092738.1">
    <property type="nucleotide sequence ID" value="NZ_JARYZI010000001.1"/>
</dbReference>
<keyword evidence="3" id="KW-1185">Reference proteome</keyword>
<feature type="transmembrane region" description="Helical" evidence="1">
    <location>
        <begin position="134"/>
        <end position="154"/>
    </location>
</feature>
<comment type="caution">
    <text evidence="2">The sequence shown here is derived from an EMBL/GenBank/DDBJ whole genome shotgun (WGS) entry which is preliminary data.</text>
</comment>
<gene>
    <name evidence="2" type="ORF">QE109_02200</name>
</gene>
<proteinExistence type="predicted"/>
<sequence length="200" mass="22661">MLLKIVNKRNFLIINGTIMILMAIIWLLHLINESPELGLMFYNIRDYAELAIVVLLGVMIIDLIKPKKVAGSLIFLISVFIGIVVANNNIDLFKFSSVNEEWLFRSIAFITIYIALIIIFVVEIDLKNIKNYKVEILIIICLVGIIPSCIFNAYKATNHISPKQVEAYFRLGIYILNINRISTALCGVGFTILGLRKSKI</sequence>
<reference evidence="2 3" key="1">
    <citation type="submission" date="2023-04" db="EMBL/GenBank/DDBJ databases">
        <title>Fusibacter bizertensis strain WBS, isolated from littoral bottom sediments of the Arctic seas - biochemical and genomic analysis.</title>
        <authorList>
            <person name="Brioukhanov A.L."/>
        </authorList>
    </citation>
    <scope>NUCLEOTIDE SEQUENCE [LARGE SCALE GENOMIC DNA]</scope>
    <source>
        <strain evidence="2 3">WBS</strain>
    </source>
</reference>
<feature type="transmembrane region" description="Helical" evidence="1">
    <location>
        <begin position="47"/>
        <end position="64"/>
    </location>
</feature>
<organism evidence="2 3">
    <name type="scientific">Fusibacter bizertensis</name>
    <dbReference type="NCBI Taxonomy" id="1488331"/>
    <lineage>
        <taxon>Bacteria</taxon>
        <taxon>Bacillati</taxon>
        <taxon>Bacillota</taxon>
        <taxon>Clostridia</taxon>
        <taxon>Eubacteriales</taxon>
        <taxon>Eubacteriales Family XII. Incertae Sedis</taxon>
        <taxon>Fusibacter</taxon>
    </lineage>
</organism>
<keyword evidence="1" id="KW-0472">Membrane</keyword>
<feature type="transmembrane region" description="Helical" evidence="1">
    <location>
        <begin position="71"/>
        <end position="90"/>
    </location>
</feature>
<keyword evidence="1" id="KW-0812">Transmembrane</keyword>
<feature type="transmembrane region" description="Helical" evidence="1">
    <location>
        <begin position="102"/>
        <end position="122"/>
    </location>
</feature>
<feature type="transmembrane region" description="Helical" evidence="1">
    <location>
        <begin position="12"/>
        <end position="31"/>
    </location>
</feature>
<dbReference type="EMBL" id="JARYZI010000001">
    <property type="protein sequence ID" value="MDH8676938.1"/>
    <property type="molecule type" value="Genomic_DNA"/>
</dbReference>
<accession>A0ABT6N951</accession>
<protein>
    <submittedName>
        <fullName evidence="2">Uncharacterized protein</fullName>
    </submittedName>
</protein>
<evidence type="ECO:0000256" key="1">
    <source>
        <dbReference type="SAM" id="Phobius"/>
    </source>
</evidence>
<evidence type="ECO:0000313" key="3">
    <source>
        <dbReference type="Proteomes" id="UP001158045"/>
    </source>
</evidence>
<name>A0ABT6N951_9FIRM</name>
<feature type="transmembrane region" description="Helical" evidence="1">
    <location>
        <begin position="174"/>
        <end position="195"/>
    </location>
</feature>
<keyword evidence="1" id="KW-1133">Transmembrane helix</keyword>
<evidence type="ECO:0000313" key="2">
    <source>
        <dbReference type="EMBL" id="MDH8676938.1"/>
    </source>
</evidence>
<dbReference type="Proteomes" id="UP001158045">
    <property type="component" value="Unassembled WGS sequence"/>
</dbReference>